<gene>
    <name evidence="11" type="ORF">HBA54_14965</name>
</gene>
<comment type="subunit">
    <text evidence="9">The complex comprises the extracytoplasmic solute receptor protein and the two transmembrane proteins.</text>
</comment>
<evidence type="ECO:0000256" key="8">
    <source>
        <dbReference type="ARBA" id="ARBA00038436"/>
    </source>
</evidence>
<keyword evidence="7 9" id="KW-0472">Membrane</keyword>
<dbReference type="PANTHER" id="PTHR35011:SF2">
    <property type="entry name" value="2,3-DIKETO-L-GULONATE TRAP TRANSPORTER SMALL PERMEASE PROTEIN YIAM"/>
    <property type="match status" value="1"/>
</dbReference>
<comment type="subcellular location">
    <subcellularLocation>
        <location evidence="1 9">Cell inner membrane</location>
        <topology evidence="1 9">Multi-pass membrane protein</topology>
    </subcellularLocation>
</comment>
<keyword evidence="6 9" id="KW-1133">Transmembrane helix</keyword>
<comment type="function">
    <text evidence="9">Part of the tripartite ATP-independent periplasmic (TRAP) transport system.</text>
</comment>
<dbReference type="EMBL" id="JAAQPH010000011">
    <property type="protein sequence ID" value="NIA69903.1"/>
    <property type="molecule type" value="Genomic_DNA"/>
</dbReference>
<keyword evidence="3" id="KW-1003">Cell membrane</keyword>
<protein>
    <recommendedName>
        <fullName evidence="9">TRAP transporter small permease protein</fullName>
    </recommendedName>
</protein>
<evidence type="ECO:0000313" key="12">
    <source>
        <dbReference type="Proteomes" id="UP000761264"/>
    </source>
</evidence>
<evidence type="ECO:0000256" key="5">
    <source>
        <dbReference type="ARBA" id="ARBA00022692"/>
    </source>
</evidence>
<dbReference type="Proteomes" id="UP000761264">
    <property type="component" value="Unassembled WGS sequence"/>
</dbReference>
<name>A0A967EYQ2_9PROT</name>
<feature type="transmembrane region" description="Helical" evidence="9">
    <location>
        <begin position="46"/>
        <end position="64"/>
    </location>
</feature>
<reference evidence="11" key="1">
    <citation type="submission" date="2020-03" db="EMBL/GenBank/DDBJ databases">
        <title>Genome of Pelagibius litoralis DSM 21314T.</title>
        <authorList>
            <person name="Wang G."/>
        </authorList>
    </citation>
    <scope>NUCLEOTIDE SEQUENCE</scope>
    <source>
        <strain evidence="11">DSM 21314</strain>
    </source>
</reference>
<dbReference type="PANTHER" id="PTHR35011">
    <property type="entry name" value="2,3-DIKETO-L-GULONATE TRAP TRANSPORTER SMALL PERMEASE PROTEIN YIAM"/>
    <property type="match status" value="1"/>
</dbReference>
<dbReference type="GO" id="GO:0015740">
    <property type="term" value="P:C4-dicarboxylate transport"/>
    <property type="evidence" value="ECO:0007669"/>
    <property type="project" value="TreeGrafter"/>
</dbReference>
<evidence type="ECO:0000256" key="4">
    <source>
        <dbReference type="ARBA" id="ARBA00022519"/>
    </source>
</evidence>
<dbReference type="GO" id="GO:0005886">
    <property type="term" value="C:plasma membrane"/>
    <property type="evidence" value="ECO:0007669"/>
    <property type="project" value="UniProtKB-SubCell"/>
</dbReference>
<sequence length="155" mass="16794">MMVIRKAVEALSVVLLGALVAVPFIQVVMRDAFGAPIVGAEELTRFLLICLVFVALPLVVAAGENIVMGEFREALPDKPRRVLKLAIAILGILASAFVAYATWVTILANLNNSTPTLKIPFWLFLGATLFGFCGVVIVGLLQRRRARPTNGNVRH</sequence>
<feature type="domain" description="Tripartite ATP-independent periplasmic transporters DctQ component" evidence="10">
    <location>
        <begin position="19"/>
        <end position="142"/>
    </location>
</feature>
<evidence type="ECO:0000256" key="9">
    <source>
        <dbReference type="RuleBase" id="RU369079"/>
    </source>
</evidence>
<accession>A0A967EYQ2</accession>
<keyword evidence="4 9" id="KW-0997">Cell inner membrane</keyword>
<evidence type="ECO:0000256" key="6">
    <source>
        <dbReference type="ARBA" id="ARBA00022989"/>
    </source>
</evidence>
<feature type="transmembrane region" description="Helical" evidence="9">
    <location>
        <begin position="85"/>
        <end position="107"/>
    </location>
</feature>
<dbReference type="InterPro" id="IPR007387">
    <property type="entry name" value="TRAP_DctQ"/>
</dbReference>
<evidence type="ECO:0000256" key="3">
    <source>
        <dbReference type="ARBA" id="ARBA00022475"/>
    </source>
</evidence>
<comment type="caution">
    <text evidence="11">The sequence shown here is derived from an EMBL/GenBank/DDBJ whole genome shotgun (WGS) entry which is preliminary data.</text>
</comment>
<keyword evidence="2 9" id="KW-0813">Transport</keyword>
<comment type="similarity">
    <text evidence="8 9">Belongs to the TRAP transporter small permease family.</text>
</comment>
<dbReference type="InterPro" id="IPR055348">
    <property type="entry name" value="DctQ"/>
</dbReference>
<keyword evidence="5 9" id="KW-0812">Transmembrane</keyword>
<dbReference type="Pfam" id="PF04290">
    <property type="entry name" value="DctQ"/>
    <property type="match status" value="1"/>
</dbReference>
<dbReference type="AlphaFoldDB" id="A0A967EYQ2"/>
<evidence type="ECO:0000313" key="11">
    <source>
        <dbReference type="EMBL" id="NIA69903.1"/>
    </source>
</evidence>
<evidence type="ECO:0000256" key="2">
    <source>
        <dbReference type="ARBA" id="ARBA00022448"/>
    </source>
</evidence>
<organism evidence="11 12">
    <name type="scientific">Pelagibius litoralis</name>
    <dbReference type="NCBI Taxonomy" id="374515"/>
    <lineage>
        <taxon>Bacteria</taxon>
        <taxon>Pseudomonadati</taxon>
        <taxon>Pseudomonadota</taxon>
        <taxon>Alphaproteobacteria</taxon>
        <taxon>Rhodospirillales</taxon>
        <taxon>Rhodovibrionaceae</taxon>
        <taxon>Pelagibius</taxon>
    </lineage>
</organism>
<keyword evidence="12" id="KW-1185">Reference proteome</keyword>
<comment type="caution">
    <text evidence="9">Lacks conserved residue(s) required for the propagation of feature annotation.</text>
</comment>
<evidence type="ECO:0000256" key="7">
    <source>
        <dbReference type="ARBA" id="ARBA00023136"/>
    </source>
</evidence>
<dbReference type="GO" id="GO:0022857">
    <property type="term" value="F:transmembrane transporter activity"/>
    <property type="evidence" value="ECO:0007669"/>
    <property type="project" value="UniProtKB-UniRule"/>
</dbReference>
<feature type="transmembrane region" description="Helical" evidence="9">
    <location>
        <begin position="119"/>
        <end position="141"/>
    </location>
</feature>
<evidence type="ECO:0000259" key="10">
    <source>
        <dbReference type="Pfam" id="PF04290"/>
    </source>
</evidence>
<evidence type="ECO:0000256" key="1">
    <source>
        <dbReference type="ARBA" id="ARBA00004429"/>
    </source>
</evidence>
<proteinExistence type="inferred from homology"/>